<dbReference type="RefSeq" id="XP_008612034.1">
    <property type="nucleotide sequence ID" value="XM_008613812.1"/>
</dbReference>
<dbReference type="InParanoid" id="T0RQ36"/>
<sequence length="484" mass="54076">MPATPRFVVRQDDAFVYVDIHVPYVRVSELEYTIDGCSFHFYCKPYLLNLTFPLEVVDDDRAKAVYDINKENGTIFVHLPKATQGAHFPDLDLLTTLLQQKKWKPQDNGLPDALPKPPLIEVVASTSMTSEIEPETTMPAPAPIATDASLLSLETKAPPITLHTGPPSYGFNNRFTDFFKVWHGEVSEILALPLPDTTPATDRAALQAATEDKDFDVERYLIDFGGADEDEYFAEALRFSPFWASLPVTKPPSTSLIQDMDTLSLDPVFEFTEAEQELLRRLPHREHLLSRDEQAVLLGGLCDLLAAYAYDVRSTTGDATVESAWTIMINSATLAWLNPSADLDAVATTSLRRMLTYPLLRQHTLALRVLDDVHDILARGKRVVLRCLLRILDVLAKSDQHYLLNTLFLDDYCVWIQRQSDAALLDLAQRHKAATNKLRADKDACGWALKHMEAMLTAATSDESSSEDDDESSSDDESSEDEAS</sequence>
<dbReference type="GO" id="GO:0051082">
    <property type="term" value="F:unfolded protein binding"/>
    <property type="evidence" value="ECO:0007669"/>
    <property type="project" value="TreeGrafter"/>
</dbReference>
<dbReference type="CDD" id="cd00298">
    <property type="entry name" value="ACD_sHsps_p23-like"/>
    <property type="match status" value="1"/>
</dbReference>
<dbReference type="InterPro" id="IPR048696">
    <property type="entry name" value="SHQ1-like_CS"/>
</dbReference>
<accession>T0RQ36</accession>
<feature type="compositionally biased region" description="Acidic residues" evidence="2">
    <location>
        <begin position="464"/>
        <end position="484"/>
    </location>
</feature>
<name>T0RQ36_SAPDV</name>
<evidence type="ECO:0000259" key="3">
    <source>
        <dbReference type="PROSITE" id="PS51203"/>
    </source>
</evidence>
<reference evidence="4 5" key="1">
    <citation type="submission" date="2012-04" db="EMBL/GenBank/DDBJ databases">
        <title>The Genome Sequence of Saprolegnia declina VS20.</title>
        <authorList>
            <consortium name="The Broad Institute Genome Sequencing Platform"/>
            <person name="Russ C."/>
            <person name="Nusbaum C."/>
            <person name="Tyler B."/>
            <person name="van West P."/>
            <person name="Dieguez-Uribeondo J."/>
            <person name="de Bruijn I."/>
            <person name="Tripathy S."/>
            <person name="Jiang R."/>
            <person name="Young S.K."/>
            <person name="Zeng Q."/>
            <person name="Gargeya S."/>
            <person name="Fitzgerald M."/>
            <person name="Haas B."/>
            <person name="Abouelleil A."/>
            <person name="Alvarado L."/>
            <person name="Arachchi H.M."/>
            <person name="Berlin A."/>
            <person name="Chapman S.B."/>
            <person name="Goldberg J."/>
            <person name="Griggs A."/>
            <person name="Gujja S."/>
            <person name="Hansen M."/>
            <person name="Howarth C."/>
            <person name="Imamovic A."/>
            <person name="Larimer J."/>
            <person name="McCowen C."/>
            <person name="Montmayeur A."/>
            <person name="Murphy C."/>
            <person name="Neiman D."/>
            <person name="Pearson M."/>
            <person name="Priest M."/>
            <person name="Roberts A."/>
            <person name="Saif S."/>
            <person name="Shea T."/>
            <person name="Sisk P."/>
            <person name="Sykes S."/>
            <person name="Wortman J."/>
            <person name="Nusbaum C."/>
            <person name="Birren B."/>
        </authorList>
    </citation>
    <scope>NUCLEOTIDE SEQUENCE [LARGE SCALE GENOMIC DNA]</scope>
    <source>
        <strain evidence="4 5">VS20</strain>
    </source>
</reference>
<dbReference type="PANTHER" id="PTHR12967">
    <property type="entry name" value="PROTEIN SHQ1 HOMOLOG"/>
    <property type="match status" value="1"/>
</dbReference>
<organism evidence="4 5">
    <name type="scientific">Saprolegnia diclina (strain VS20)</name>
    <dbReference type="NCBI Taxonomy" id="1156394"/>
    <lineage>
        <taxon>Eukaryota</taxon>
        <taxon>Sar</taxon>
        <taxon>Stramenopiles</taxon>
        <taxon>Oomycota</taxon>
        <taxon>Saprolegniomycetes</taxon>
        <taxon>Saprolegniales</taxon>
        <taxon>Saprolegniaceae</taxon>
        <taxon>Saprolegnia</taxon>
    </lineage>
</organism>
<gene>
    <name evidence="4" type="ORF">SDRG_07949</name>
</gene>
<feature type="region of interest" description="Disordered" evidence="2">
    <location>
        <begin position="458"/>
        <end position="484"/>
    </location>
</feature>
<dbReference type="SUPFAM" id="SSF49764">
    <property type="entry name" value="HSP20-like chaperones"/>
    <property type="match status" value="1"/>
</dbReference>
<dbReference type="PROSITE" id="PS51203">
    <property type="entry name" value="CS"/>
    <property type="match status" value="1"/>
</dbReference>
<evidence type="ECO:0000313" key="4">
    <source>
        <dbReference type="EMBL" id="EQC34628.1"/>
    </source>
</evidence>
<keyword evidence="5" id="KW-1185">Reference proteome</keyword>
<feature type="domain" description="CS" evidence="3">
    <location>
        <begin position="2"/>
        <end position="92"/>
    </location>
</feature>
<dbReference type="PANTHER" id="PTHR12967:SF0">
    <property type="entry name" value="PROTEIN SHQ1 HOMOLOG"/>
    <property type="match status" value="1"/>
</dbReference>
<dbReference type="GeneID" id="19948676"/>
<dbReference type="EMBL" id="JH767154">
    <property type="protein sequence ID" value="EQC34628.1"/>
    <property type="molecule type" value="Genomic_DNA"/>
</dbReference>
<dbReference type="Pfam" id="PF21413">
    <property type="entry name" value="SHQ1-like_CS"/>
    <property type="match status" value="1"/>
</dbReference>
<dbReference type="GO" id="GO:0000493">
    <property type="term" value="P:box H/ACA snoRNP assembly"/>
    <property type="evidence" value="ECO:0007669"/>
    <property type="project" value="InterPro"/>
</dbReference>
<dbReference type="STRING" id="1156394.T0RQ36"/>
<evidence type="ECO:0000256" key="1">
    <source>
        <dbReference type="ARBA" id="ARBA00005607"/>
    </source>
</evidence>
<dbReference type="GO" id="GO:0005737">
    <property type="term" value="C:cytoplasm"/>
    <property type="evidence" value="ECO:0007669"/>
    <property type="project" value="TreeGrafter"/>
</dbReference>
<protein>
    <recommendedName>
        <fullName evidence="3">CS domain-containing protein</fullName>
    </recommendedName>
</protein>
<dbReference type="InterPro" id="IPR039742">
    <property type="entry name" value="Shq1"/>
</dbReference>
<dbReference type="GO" id="GO:0005654">
    <property type="term" value="C:nucleoplasm"/>
    <property type="evidence" value="ECO:0007669"/>
    <property type="project" value="TreeGrafter"/>
</dbReference>
<evidence type="ECO:0000313" key="5">
    <source>
        <dbReference type="Proteomes" id="UP000030762"/>
    </source>
</evidence>
<dbReference type="Gene3D" id="2.60.40.790">
    <property type="match status" value="1"/>
</dbReference>
<dbReference type="VEuPathDB" id="FungiDB:SDRG_07949"/>
<comment type="similarity">
    <text evidence="1">Belongs to the SHQ1 family.</text>
</comment>
<proteinExistence type="inferred from homology"/>
<dbReference type="eggNOG" id="KOG3247">
    <property type="taxonomic scope" value="Eukaryota"/>
</dbReference>
<dbReference type="AlphaFoldDB" id="T0RQ36"/>
<dbReference type="InterPro" id="IPR008978">
    <property type="entry name" value="HSP20-like_chaperone"/>
</dbReference>
<dbReference type="Pfam" id="PF04925">
    <property type="entry name" value="SHQ1"/>
    <property type="match status" value="1"/>
</dbReference>
<dbReference type="InterPro" id="IPR007052">
    <property type="entry name" value="CS_dom"/>
</dbReference>
<dbReference type="InterPro" id="IPR007009">
    <property type="entry name" value="Shq1_C"/>
</dbReference>
<evidence type="ECO:0000256" key="2">
    <source>
        <dbReference type="SAM" id="MobiDB-lite"/>
    </source>
</evidence>
<dbReference type="Proteomes" id="UP000030762">
    <property type="component" value="Unassembled WGS sequence"/>
</dbReference>
<dbReference type="OrthoDB" id="73639at2759"/>
<dbReference type="OMA" id="HNIESAW"/>